<sequence length="199" mass="22304">MKKLLLTAFLAVSVTAYSQWSKPAASPKQSIEQQFSLSKISVEYGRPGVKGRKIFGDLVPFNQVWRAGANAATKITFSQNVNFGGKIVSAGSYSLFVTPTEKEWKIMLNSVANQWGAYEYNEKMNIAEVSVPVQKLGDKQEYFEISLQPVDDHSANMIMKWDMTQVLIPIKEAKPETILKIIEKLNDIKQIEKDAAAKK</sequence>
<dbReference type="Pfam" id="PF11138">
    <property type="entry name" value="DUF2911"/>
    <property type="match status" value="1"/>
</dbReference>
<gene>
    <name evidence="2" type="ORF">SAMN05421789_11193</name>
</gene>
<dbReference type="RefSeq" id="WP_076387706.1">
    <property type="nucleotide sequence ID" value="NZ_FTOI01000011.1"/>
</dbReference>
<dbReference type="OrthoDB" id="187854at2"/>
<keyword evidence="1" id="KW-0732">Signal</keyword>
<protein>
    <recommendedName>
        <fullName evidence="4">DUF2911 domain-containing protein</fullName>
    </recommendedName>
</protein>
<evidence type="ECO:0000313" key="2">
    <source>
        <dbReference type="EMBL" id="SIS92775.1"/>
    </source>
</evidence>
<feature type="chain" id="PRO_5012116935" description="DUF2911 domain-containing protein" evidence="1">
    <location>
        <begin position="19"/>
        <end position="199"/>
    </location>
</feature>
<dbReference type="Proteomes" id="UP000185839">
    <property type="component" value="Unassembled WGS sequence"/>
</dbReference>
<evidence type="ECO:0008006" key="4">
    <source>
        <dbReference type="Google" id="ProtNLM"/>
    </source>
</evidence>
<organism evidence="2 3">
    <name type="scientific">Kaistella chaponensis</name>
    <dbReference type="NCBI Taxonomy" id="713588"/>
    <lineage>
        <taxon>Bacteria</taxon>
        <taxon>Pseudomonadati</taxon>
        <taxon>Bacteroidota</taxon>
        <taxon>Flavobacteriia</taxon>
        <taxon>Flavobacteriales</taxon>
        <taxon>Weeksellaceae</taxon>
        <taxon>Chryseobacterium group</taxon>
        <taxon>Kaistella</taxon>
    </lineage>
</organism>
<dbReference type="InterPro" id="IPR021314">
    <property type="entry name" value="DUF2911"/>
</dbReference>
<evidence type="ECO:0000256" key="1">
    <source>
        <dbReference type="SAM" id="SignalP"/>
    </source>
</evidence>
<dbReference type="STRING" id="713588.SAMN05421789_11193"/>
<evidence type="ECO:0000313" key="3">
    <source>
        <dbReference type="Proteomes" id="UP000185839"/>
    </source>
</evidence>
<accession>A0A1N7N364</accession>
<dbReference type="EMBL" id="FTOI01000011">
    <property type="protein sequence ID" value="SIS92775.1"/>
    <property type="molecule type" value="Genomic_DNA"/>
</dbReference>
<keyword evidence="3" id="KW-1185">Reference proteome</keyword>
<reference evidence="3" key="1">
    <citation type="submission" date="2017-01" db="EMBL/GenBank/DDBJ databases">
        <authorList>
            <person name="Varghese N."/>
            <person name="Submissions S."/>
        </authorList>
    </citation>
    <scope>NUCLEOTIDE SEQUENCE [LARGE SCALE GENOMIC DNA]</scope>
    <source>
        <strain evidence="3">DSM 23145</strain>
    </source>
</reference>
<dbReference type="AlphaFoldDB" id="A0A1N7N364"/>
<proteinExistence type="predicted"/>
<name>A0A1N7N364_9FLAO</name>
<feature type="signal peptide" evidence="1">
    <location>
        <begin position="1"/>
        <end position="18"/>
    </location>
</feature>